<protein>
    <submittedName>
        <fullName evidence="2">Uncharacterized protein</fullName>
    </submittedName>
</protein>
<keyword evidence="3" id="KW-1185">Reference proteome</keyword>
<evidence type="ECO:0000313" key="3">
    <source>
        <dbReference type="Proteomes" id="UP000008281"/>
    </source>
</evidence>
<gene>
    <name evidence="2" type="ORF">CRE_19238</name>
</gene>
<feature type="compositionally biased region" description="Basic and acidic residues" evidence="1">
    <location>
        <begin position="9"/>
        <end position="27"/>
    </location>
</feature>
<organism evidence="3">
    <name type="scientific">Caenorhabditis remanei</name>
    <name type="common">Caenorhabditis vulgaris</name>
    <dbReference type="NCBI Taxonomy" id="31234"/>
    <lineage>
        <taxon>Eukaryota</taxon>
        <taxon>Metazoa</taxon>
        <taxon>Ecdysozoa</taxon>
        <taxon>Nematoda</taxon>
        <taxon>Chromadorea</taxon>
        <taxon>Rhabditida</taxon>
        <taxon>Rhabditina</taxon>
        <taxon>Rhabditomorpha</taxon>
        <taxon>Rhabditoidea</taxon>
        <taxon>Rhabditidae</taxon>
        <taxon>Peloderinae</taxon>
        <taxon>Caenorhabditis</taxon>
    </lineage>
</organism>
<sequence>MPKQLQAQKQEDVPKKEEKTAKEDKQVPKKGCPAICKQTMIVSNDEWANDLEALLNTEKVLTATQQKSYLFGPMRVAGKLISERISLAVFIRTKIFGAGVESFKEHRDFTLETSSCTNRHPSTRKIAYEEAQSLIQKLINSAVNTSRSFFDKGVVSLLESSLSQNLPAEFEQFYKNFCKQEDNVKIDGGENVVKMEIASGEDGISGESASNQRQKMRQRRLQ</sequence>
<dbReference type="HOGENOM" id="CLU_1246393_0_0_1"/>
<feature type="region of interest" description="Disordered" evidence="1">
    <location>
        <begin position="202"/>
        <end position="222"/>
    </location>
</feature>
<dbReference type="Proteomes" id="UP000008281">
    <property type="component" value="Unassembled WGS sequence"/>
</dbReference>
<accession>E3MJM5</accession>
<feature type="region of interest" description="Disordered" evidence="1">
    <location>
        <begin position="1"/>
        <end position="28"/>
    </location>
</feature>
<dbReference type="InParanoid" id="E3MJM5"/>
<proteinExistence type="predicted"/>
<dbReference type="AlphaFoldDB" id="E3MJM5"/>
<reference evidence="2" key="1">
    <citation type="submission" date="2007-07" db="EMBL/GenBank/DDBJ databases">
        <title>PCAP assembly of the Caenorhabditis remanei genome.</title>
        <authorList>
            <consortium name="The Caenorhabditis remanei Sequencing Consortium"/>
            <person name="Wilson R.K."/>
        </authorList>
    </citation>
    <scope>NUCLEOTIDE SEQUENCE [LARGE SCALE GENOMIC DNA]</scope>
    <source>
        <strain evidence="2">PB4641</strain>
    </source>
</reference>
<evidence type="ECO:0000256" key="1">
    <source>
        <dbReference type="SAM" id="MobiDB-lite"/>
    </source>
</evidence>
<evidence type="ECO:0000313" key="2">
    <source>
        <dbReference type="EMBL" id="EFP03655.1"/>
    </source>
</evidence>
<name>E3MJM5_CAERE</name>
<dbReference type="EMBL" id="DS268450">
    <property type="protein sequence ID" value="EFP03655.1"/>
    <property type="molecule type" value="Genomic_DNA"/>
</dbReference>